<evidence type="ECO:0000313" key="3">
    <source>
        <dbReference type="Proteomes" id="UP000019376"/>
    </source>
</evidence>
<sequence>MTPIFSCSFSVPLRISEIAFAALAYIHHLVELLVSFAWVAAFGLLVAAIRDHGCIGIQSWLSQEDSDCELWKAIEAFCFLSAIAWFITALVPFAPQLEFDRLIGLCSNIHAASAHVHQETTKQEFGSPEAGRDFRRTQFAKMALS</sequence>
<feature type="transmembrane region" description="Helical" evidence="1">
    <location>
        <begin position="20"/>
        <end position="49"/>
    </location>
</feature>
<dbReference type="PhylomeDB" id="S8BHZ1"/>
<keyword evidence="1" id="KW-0472">Membrane</keyword>
<evidence type="ECO:0000256" key="1">
    <source>
        <dbReference type="SAM" id="Phobius"/>
    </source>
</evidence>
<dbReference type="EMBL" id="KB644415">
    <property type="protein sequence ID" value="EPS34842.1"/>
    <property type="molecule type" value="Genomic_DNA"/>
</dbReference>
<dbReference type="GO" id="GO:0016020">
    <property type="term" value="C:membrane"/>
    <property type="evidence" value="ECO:0007669"/>
    <property type="project" value="UniProtKB-SubCell"/>
</dbReference>
<dbReference type="OrthoDB" id="4074965at2759"/>
<feature type="transmembrane region" description="Helical" evidence="1">
    <location>
        <begin position="70"/>
        <end position="94"/>
    </location>
</feature>
<dbReference type="HOGENOM" id="CLU_1787486_0_0_1"/>
<dbReference type="AlphaFoldDB" id="S8BHZ1"/>
<reference evidence="2 3" key="1">
    <citation type="journal article" date="2013" name="PLoS ONE">
        <title>Genomic and secretomic analyses reveal unique features of the lignocellulolytic enzyme system of Penicillium decumbens.</title>
        <authorList>
            <person name="Liu G."/>
            <person name="Zhang L."/>
            <person name="Wei X."/>
            <person name="Zou G."/>
            <person name="Qin Y."/>
            <person name="Ma L."/>
            <person name="Li J."/>
            <person name="Zheng H."/>
            <person name="Wang S."/>
            <person name="Wang C."/>
            <person name="Xun L."/>
            <person name="Zhao G.-P."/>
            <person name="Zhou Z."/>
            <person name="Qu Y."/>
        </authorList>
    </citation>
    <scope>NUCLEOTIDE SEQUENCE [LARGE SCALE GENOMIC DNA]</scope>
    <source>
        <strain evidence="3">114-2 / CGMCC 5302</strain>
    </source>
</reference>
<keyword evidence="1" id="KW-1133">Transmembrane helix</keyword>
<dbReference type="PANTHER" id="PTHR39608:SF1">
    <property type="entry name" value="INTEGRAL MEMBRANE PROTEIN (AFU_ORTHOLOGUE AFUA_5G08640)"/>
    <property type="match status" value="1"/>
</dbReference>
<dbReference type="PANTHER" id="PTHR39608">
    <property type="entry name" value="INTEGRAL MEMBRANE PROTEIN (AFU_ORTHOLOGUE AFUA_5G08640)"/>
    <property type="match status" value="1"/>
</dbReference>
<organism evidence="2 3">
    <name type="scientific">Penicillium oxalicum (strain 114-2 / CGMCC 5302)</name>
    <name type="common">Penicillium decumbens</name>
    <dbReference type="NCBI Taxonomy" id="933388"/>
    <lineage>
        <taxon>Eukaryota</taxon>
        <taxon>Fungi</taxon>
        <taxon>Dikarya</taxon>
        <taxon>Ascomycota</taxon>
        <taxon>Pezizomycotina</taxon>
        <taxon>Eurotiomycetes</taxon>
        <taxon>Eurotiomycetidae</taxon>
        <taxon>Eurotiales</taxon>
        <taxon>Aspergillaceae</taxon>
        <taxon>Penicillium</taxon>
    </lineage>
</organism>
<gene>
    <name evidence="2" type="ORF">PDE_09806</name>
</gene>
<evidence type="ECO:0000313" key="2">
    <source>
        <dbReference type="EMBL" id="EPS34842.1"/>
    </source>
</evidence>
<proteinExistence type="predicted"/>
<keyword evidence="3" id="KW-1185">Reference proteome</keyword>
<dbReference type="Proteomes" id="UP000019376">
    <property type="component" value="Unassembled WGS sequence"/>
</dbReference>
<keyword evidence="1" id="KW-0812">Transmembrane</keyword>
<accession>S8BHZ1</accession>
<protein>
    <submittedName>
        <fullName evidence="2">Uncharacterized protein</fullName>
    </submittedName>
</protein>
<name>S8BHZ1_PENO1</name>